<keyword evidence="2" id="KW-1185">Reference proteome</keyword>
<dbReference type="EMBL" id="JACEIP010000025">
    <property type="protein sequence ID" value="MBA4543960.1"/>
    <property type="molecule type" value="Genomic_DNA"/>
</dbReference>
<dbReference type="Proteomes" id="UP000530514">
    <property type="component" value="Unassembled WGS sequence"/>
</dbReference>
<name>A0A7W2AJ54_9BACL</name>
<proteinExistence type="predicted"/>
<comment type="caution">
    <text evidence="1">The sequence shown here is derived from an EMBL/GenBank/DDBJ whole genome shotgun (WGS) entry which is preliminary data.</text>
</comment>
<dbReference type="RefSeq" id="WP_033100781.1">
    <property type="nucleotide sequence ID" value="NZ_JACEIP010000025.1"/>
</dbReference>
<sequence length="171" mass="20374">MNLEDIKSKIKTNIKQEHTEFEENMKTVVTFPYHPMTKVIHFYFDIDELFYEARPLPKDDFFGQIISVDKNGNQISDSSLESAVFACEPFEGLDLVWIEDHEDYDYELIDEVMDYARNYYANYLCDLYFQLGGKNLPYHIVFQQTDSSKAFYFQDRTWYEEAELNAKIKNT</sequence>
<accession>A0A7W2AJ54</accession>
<protein>
    <submittedName>
        <fullName evidence="1">Uncharacterized protein</fullName>
    </submittedName>
</protein>
<dbReference type="AlphaFoldDB" id="A0A7W2AJ54"/>
<organism evidence="1 2">
    <name type="scientific">Thermoactinomyces daqus</name>
    <dbReference type="NCBI Taxonomy" id="1329516"/>
    <lineage>
        <taxon>Bacteria</taxon>
        <taxon>Bacillati</taxon>
        <taxon>Bacillota</taxon>
        <taxon>Bacilli</taxon>
        <taxon>Bacillales</taxon>
        <taxon>Thermoactinomycetaceae</taxon>
        <taxon>Thermoactinomyces</taxon>
    </lineage>
</organism>
<reference evidence="1 2" key="1">
    <citation type="submission" date="2020-07" db="EMBL/GenBank/DDBJ databases">
        <authorList>
            <person name="Feng H."/>
        </authorList>
    </citation>
    <scope>NUCLEOTIDE SEQUENCE [LARGE SCALE GENOMIC DNA]</scope>
    <source>
        <strain evidence="2">s-11</strain>
    </source>
</reference>
<evidence type="ECO:0000313" key="1">
    <source>
        <dbReference type="EMBL" id="MBA4543960.1"/>
    </source>
</evidence>
<evidence type="ECO:0000313" key="2">
    <source>
        <dbReference type="Proteomes" id="UP000530514"/>
    </source>
</evidence>
<gene>
    <name evidence="1" type="ORF">H1164_13810</name>
</gene>